<dbReference type="InterPro" id="IPR037185">
    <property type="entry name" value="EmrE-like"/>
</dbReference>
<dbReference type="OrthoDB" id="9808556at2"/>
<dbReference type="GO" id="GO:0016020">
    <property type="term" value="C:membrane"/>
    <property type="evidence" value="ECO:0007669"/>
    <property type="project" value="InterPro"/>
</dbReference>
<feature type="transmembrane region" description="Helical" evidence="2">
    <location>
        <begin position="121"/>
        <end position="139"/>
    </location>
</feature>
<proteinExistence type="inferred from homology"/>
<comment type="similarity">
    <text evidence="1">Belongs to the EamA transporter family.</text>
</comment>
<evidence type="ECO:0000256" key="2">
    <source>
        <dbReference type="SAM" id="Phobius"/>
    </source>
</evidence>
<gene>
    <name evidence="4" type="ORF">Ctaglu_29920</name>
</gene>
<dbReference type="RefSeq" id="WP_125003132.1">
    <property type="nucleotide sequence ID" value="NZ_BHYK01000017.1"/>
</dbReference>
<name>A0A401UPA0_9CLOT</name>
<keyword evidence="2" id="KW-0812">Transmembrane</keyword>
<evidence type="ECO:0000256" key="1">
    <source>
        <dbReference type="ARBA" id="ARBA00007362"/>
    </source>
</evidence>
<feature type="transmembrane region" description="Helical" evidence="2">
    <location>
        <begin position="145"/>
        <end position="167"/>
    </location>
</feature>
<dbReference type="InterPro" id="IPR000620">
    <property type="entry name" value="EamA_dom"/>
</dbReference>
<dbReference type="PANTHER" id="PTHR22911:SF137">
    <property type="entry name" value="SOLUTE CARRIER FAMILY 35 MEMBER G2-RELATED"/>
    <property type="match status" value="1"/>
</dbReference>
<dbReference type="EMBL" id="BHYK01000017">
    <property type="protein sequence ID" value="GCD11369.1"/>
    <property type="molecule type" value="Genomic_DNA"/>
</dbReference>
<reference evidence="4 5" key="1">
    <citation type="submission" date="2018-11" db="EMBL/GenBank/DDBJ databases">
        <title>Genome sequencing and assembly of Clostridium tagluense strain A121.</title>
        <authorList>
            <person name="Murakami T."/>
            <person name="Segawa T."/>
            <person name="Shcherbakova V.A."/>
            <person name="Mori H."/>
            <person name="Yoshimura Y."/>
        </authorList>
    </citation>
    <scope>NUCLEOTIDE SEQUENCE [LARGE SCALE GENOMIC DNA]</scope>
    <source>
        <strain evidence="4 5">A121</strain>
    </source>
</reference>
<evidence type="ECO:0000259" key="3">
    <source>
        <dbReference type="Pfam" id="PF00892"/>
    </source>
</evidence>
<comment type="caution">
    <text evidence="4">The sequence shown here is derived from an EMBL/GenBank/DDBJ whole genome shotgun (WGS) entry which is preliminary data.</text>
</comment>
<keyword evidence="2" id="KW-0472">Membrane</keyword>
<feature type="transmembrane region" description="Helical" evidence="2">
    <location>
        <begin position="242"/>
        <end position="261"/>
    </location>
</feature>
<evidence type="ECO:0000313" key="4">
    <source>
        <dbReference type="EMBL" id="GCD11369.1"/>
    </source>
</evidence>
<feature type="transmembrane region" description="Helical" evidence="2">
    <location>
        <begin position="267"/>
        <end position="284"/>
    </location>
</feature>
<protein>
    <submittedName>
        <fullName evidence="4">Membrane protein</fullName>
    </submittedName>
</protein>
<dbReference type="Gene3D" id="1.10.3730.20">
    <property type="match status" value="1"/>
</dbReference>
<feature type="transmembrane region" description="Helical" evidence="2">
    <location>
        <begin position="34"/>
        <end position="54"/>
    </location>
</feature>
<feature type="domain" description="EamA" evidence="3">
    <location>
        <begin position="149"/>
        <end position="284"/>
    </location>
</feature>
<feature type="transmembrane region" description="Helical" evidence="2">
    <location>
        <begin position="207"/>
        <end position="230"/>
    </location>
</feature>
<dbReference type="AlphaFoldDB" id="A0A401UPA0"/>
<dbReference type="Proteomes" id="UP000287872">
    <property type="component" value="Unassembled WGS sequence"/>
</dbReference>
<keyword evidence="5" id="KW-1185">Reference proteome</keyword>
<organism evidence="4 5">
    <name type="scientific">Clostridium tagluense</name>
    <dbReference type="NCBI Taxonomy" id="360422"/>
    <lineage>
        <taxon>Bacteria</taxon>
        <taxon>Bacillati</taxon>
        <taxon>Bacillota</taxon>
        <taxon>Clostridia</taxon>
        <taxon>Eubacteriales</taxon>
        <taxon>Clostridiaceae</taxon>
        <taxon>Clostridium</taxon>
    </lineage>
</organism>
<dbReference type="PANTHER" id="PTHR22911">
    <property type="entry name" value="ACYL-MALONYL CONDENSING ENZYME-RELATED"/>
    <property type="match status" value="1"/>
</dbReference>
<sequence length="286" mass="31627">MKKTKGILFIILSAISFGFMPILAKLSYRGGANAYTTLFLRFFFAAIMLLYYLKSKRISLKITRKQLFLVIIIGVFGFAFTSTSLFMSYNYISIGMATMIFYTYPAIVTLFSYVFYKEKMYPRKIISLIISTIGIYILIDRGSASFNLIGIILAGIAAVMYSLYVLGASHKEFRVINSYVLTFYISCASAAFMFMAAITTGNFDMHISFYALVAILLLSLISTAVALMAFLEGVRIIGPSKASIFSTIEPIVALTLGIIVLGESISARIIIGSIMIVSSVVILTRE</sequence>
<feature type="transmembrane region" description="Helical" evidence="2">
    <location>
        <begin position="92"/>
        <end position="114"/>
    </location>
</feature>
<feature type="transmembrane region" description="Helical" evidence="2">
    <location>
        <begin position="179"/>
        <end position="201"/>
    </location>
</feature>
<feature type="transmembrane region" description="Helical" evidence="2">
    <location>
        <begin position="7"/>
        <end position="28"/>
    </location>
</feature>
<dbReference type="SUPFAM" id="SSF103481">
    <property type="entry name" value="Multidrug resistance efflux transporter EmrE"/>
    <property type="match status" value="2"/>
</dbReference>
<feature type="transmembrane region" description="Helical" evidence="2">
    <location>
        <begin position="66"/>
        <end position="86"/>
    </location>
</feature>
<evidence type="ECO:0000313" key="5">
    <source>
        <dbReference type="Proteomes" id="UP000287872"/>
    </source>
</evidence>
<accession>A0A401UPA0</accession>
<keyword evidence="2" id="KW-1133">Transmembrane helix</keyword>
<dbReference type="Pfam" id="PF00892">
    <property type="entry name" value="EamA"/>
    <property type="match status" value="2"/>
</dbReference>
<feature type="domain" description="EamA" evidence="3">
    <location>
        <begin position="5"/>
        <end position="138"/>
    </location>
</feature>